<dbReference type="GO" id="GO:0005684">
    <property type="term" value="C:U2-type spliceosomal complex"/>
    <property type="evidence" value="ECO:0007669"/>
    <property type="project" value="TreeGrafter"/>
</dbReference>
<dbReference type="VEuPathDB" id="FungiDB:CJI96_0004519"/>
<dbReference type="VEuPathDB" id="FungiDB:CJJ09_004644"/>
<dbReference type="GO" id="GO:0003723">
    <property type="term" value="F:RNA binding"/>
    <property type="evidence" value="ECO:0007669"/>
    <property type="project" value="TreeGrafter"/>
</dbReference>
<feature type="compositionally biased region" description="Basic residues" evidence="4">
    <location>
        <begin position="17"/>
        <end position="26"/>
    </location>
</feature>
<evidence type="ECO:0000256" key="1">
    <source>
        <dbReference type="ARBA" id="ARBA00011069"/>
    </source>
</evidence>
<name>A0A0L0NQ48_CANAR</name>
<evidence type="ECO:0000256" key="3">
    <source>
        <dbReference type="SAM" id="Coils"/>
    </source>
</evidence>
<evidence type="ECO:0000256" key="4">
    <source>
        <dbReference type="SAM" id="MobiDB-lite"/>
    </source>
</evidence>
<keyword evidence="3" id="KW-0175">Coiled coil</keyword>
<reference evidence="6" key="1">
    <citation type="journal article" date="2015" name="BMC Genomics">
        <title>Draft genome of a commonly misdiagnosed multidrug resistant pathogen Candida auris.</title>
        <authorList>
            <person name="Chatterjee S."/>
            <person name="Alampalli S.V."/>
            <person name="Nageshan R.K."/>
            <person name="Chettiar S.T."/>
            <person name="Joshi S."/>
            <person name="Tatu U.S."/>
        </authorList>
    </citation>
    <scope>NUCLEOTIDE SEQUENCE [LARGE SCALE GENOMIC DNA]</scope>
    <source>
        <strain evidence="6">6684</strain>
    </source>
</reference>
<sequence>MSRAEYLAKYLGEGPEKKRKKKKPKHQQASVVVEQSSLPTISKTDDVNPESDEESAPTIALGAPIRENKGFKKIDTGEKIDHVSNASTNKRPPAVSAKEENMAATVYRDSSGRIVDIEKRTAELRAEKEAKEKAEKERQLKVNQSDMERLREAEFQAKLALASRFDVSTSDAAYVSHMSQKQRFDDPLANSTDTVDASQRYKSTRPTYNKGMNPSNRFKIPAGCFWDGVDRSNGFEAKLLEKRNAERVKKVVSRASAESYTEYDYDYD</sequence>
<feature type="coiled-coil region" evidence="3">
    <location>
        <begin position="114"/>
        <end position="153"/>
    </location>
</feature>
<feature type="region of interest" description="Disordered" evidence="4">
    <location>
        <begin position="185"/>
        <end position="214"/>
    </location>
</feature>
<evidence type="ECO:0000313" key="5">
    <source>
        <dbReference type="EMBL" id="KND96287.1"/>
    </source>
</evidence>
<feature type="compositionally biased region" description="Basic and acidic residues" evidence="4">
    <location>
        <begin position="66"/>
        <end position="82"/>
    </location>
</feature>
<comment type="caution">
    <text evidence="5">The sequence shown here is derived from an EMBL/GenBank/DDBJ whole genome shotgun (WGS) entry which is preliminary data.</text>
</comment>
<dbReference type="VEuPathDB" id="FungiDB:CJJ07_001420"/>
<dbReference type="InterPro" id="IPR018609">
    <property type="entry name" value="Bud13"/>
</dbReference>
<dbReference type="PANTHER" id="PTHR31809:SF0">
    <property type="entry name" value="BUD13 HOMOLOG"/>
    <property type="match status" value="1"/>
</dbReference>
<dbReference type="EMBL" id="LGST01000057">
    <property type="protein sequence ID" value="KND96287.1"/>
    <property type="molecule type" value="Genomic_DNA"/>
</dbReference>
<evidence type="ECO:0000313" key="6">
    <source>
        <dbReference type="Proteomes" id="UP000037122"/>
    </source>
</evidence>
<dbReference type="Proteomes" id="UP000037122">
    <property type="component" value="Unassembled WGS sequence"/>
</dbReference>
<feature type="region of interest" description="Disordered" evidence="4">
    <location>
        <begin position="1"/>
        <end position="101"/>
    </location>
</feature>
<accession>A0A0L0NQ48</accession>
<feature type="compositionally biased region" description="Polar residues" evidence="4">
    <location>
        <begin position="189"/>
        <end position="214"/>
    </location>
</feature>
<comment type="similarity">
    <text evidence="1">Belongs to the CWC26 family.</text>
</comment>
<dbReference type="Pfam" id="PF09736">
    <property type="entry name" value="Bud13"/>
    <property type="match status" value="1"/>
</dbReference>
<organism evidence="5 6">
    <name type="scientific">Candidozyma auris</name>
    <name type="common">Yeast</name>
    <name type="synonym">Candida auris</name>
    <dbReference type="NCBI Taxonomy" id="498019"/>
    <lineage>
        <taxon>Eukaryota</taxon>
        <taxon>Fungi</taxon>
        <taxon>Dikarya</taxon>
        <taxon>Ascomycota</taxon>
        <taxon>Saccharomycotina</taxon>
        <taxon>Pichiomycetes</taxon>
        <taxon>Metschnikowiaceae</taxon>
        <taxon>Candidozyma</taxon>
    </lineage>
</organism>
<dbReference type="VEuPathDB" id="FungiDB:B9J08_004631"/>
<dbReference type="GO" id="GO:0070274">
    <property type="term" value="C:RES complex"/>
    <property type="evidence" value="ECO:0007669"/>
    <property type="project" value="TreeGrafter"/>
</dbReference>
<dbReference type="PANTHER" id="PTHR31809">
    <property type="entry name" value="BUD13 HOMOLOG"/>
    <property type="match status" value="1"/>
</dbReference>
<dbReference type="VEuPathDB" id="FungiDB:QG37_07415"/>
<dbReference type="AlphaFoldDB" id="A0A0L0NQ48"/>
<proteinExistence type="inferred from homology"/>
<feature type="compositionally biased region" description="Polar residues" evidence="4">
    <location>
        <begin position="27"/>
        <end position="42"/>
    </location>
</feature>
<protein>
    <recommendedName>
        <fullName evidence="2">Pre-mRNA-splicing factor CWC26</fullName>
    </recommendedName>
</protein>
<evidence type="ECO:0000256" key="2">
    <source>
        <dbReference type="ARBA" id="ARBA00020644"/>
    </source>
</evidence>
<gene>
    <name evidence="5" type="ORF">QG37_07415</name>
</gene>
<dbReference type="InterPro" id="IPR051112">
    <property type="entry name" value="CWC26_splicing_factor"/>
</dbReference>
<dbReference type="GO" id="GO:0000398">
    <property type="term" value="P:mRNA splicing, via spliceosome"/>
    <property type="evidence" value="ECO:0007669"/>
    <property type="project" value="TreeGrafter"/>
</dbReference>
<dbReference type="VEuPathDB" id="FungiDB:CJI97_004821"/>